<protein>
    <submittedName>
        <fullName evidence="1">Uncharacterized protein</fullName>
    </submittedName>
</protein>
<accession>A0A8J4AAS0</accession>
<dbReference type="Proteomes" id="UP000614996">
    <property type="component" value="Unassembled WGS sequence"/>
</dbReference>
<dbReference type="EMBL" id="BOPO01000008">
    <property type="protein sequence ID" value="GIL25727.1"/>
    <property type="molecule type" value="Genomic_DNA"/>
</dbReference>
<evidence type="ECO:0000313" key="2">
    <source>
        <dbReference type="Proteomes" id="UP000614996"/>
    </source>
</evidence>
<dbReference type="AlphaFoldDB" id="A0A8J4AAS0"/>
<comment type="caution">
    <text evidence="1">The sequence shown here is derived from an EMBL/GenBank/DDBJ whole genome shotgun (WGS) entry which is preliminary data.</text>
</comment>
<name>A0A8J4AAS0_9ACTN</name>
<reference evidence="2" key="1">
    <citation type="journal article" date="2021" name="Int. J. Syst. Evol. Microbiol.">
        <title>Actinocatenispora comari sp. nov., an endophytic actinomycete isolated from aerial parts of Comarum salesowianum.</title>
        <authorList>
            <person name="Oyunbileg N."/>
            <person name="Iizaka Y."/>
            <person name="Hamada M."/>
            <person name="Davaapurev B.O."/>
            <person name="Fukumoto A."/>
            <person name="Tsetseg B."/>
            <person name="Kato F."/>
            <person name="Tamura T."/>
            <person name="Batkhuu J."/>
            <person name="Anzai Y."/>
        </authorList>
    </citation>
    <scope>NUCLEOTIDE SEQUENCE [LARGE SCALE GENOMIC DNA]</scope>
    <source>
        <strain evidence="2">NUM-2625</strain>
    </source>
</reference>
<proteinExistence type="predicted"/>
<keyword evidence="2" id="KW-1185">Reference proteome</keyword>
<gene>
    <name evidence="1" type="ORF">NUM_09810</name>
</gene>
<evidence type="ECO:0000313" key="1">
    <source>
        <dbReference type="EMBL" id="GIL25727.1"/>
    </source>
</evidence>
<sequence>MIGCEAAGWASMAVALVCAVITRRCRTTGAEVLALVLIDVAGAERRVQRRTCG</sequence>
<organism evidence="1 2">
    <name type="scientific">Actinocatenispora comari</name>
    <dbReference type="NCBI Taxonomy" id="2807577"/>
    <lineage>
        <taxon>Bacteria</taxon>
        <taxon>Bacillati</taxon>
        <taxon>Actinomycetota</taxon>
        <taxon>Actinomycetes</taxon>
        <taxon>Micromonosporales</taxon>
        <taxon>Micromonosporaceae</taxon>
        <taxon>Actinocatenispora</taxon>
    </lineage>
</organism>